<dbReference type="Proteomes" id="UP001440984">
    <property type="component" value="Unassembled WGS sequence"/>
</dbReference>
<evidence type="ECO:0000313" key="3">
    <source>
        <dbReference type="EMBL" id="MEQ0563566.1"/>
    </source>
</evidence>
<protein>
    <submittedName>
        <fullName evidence="3">SRPBCC domain-containing protein</fullName>
    </submittedName>
</protein>
<dbReference type="RefSeq" id="WP_348954620.1">
    <property type="nucleotide sequence ID" value="NZ_JBDZYD010000012.1"/>
</dbReference>
<dbReference type="CDD" id="cd07814">
    <property type="entry name" value="SRPBCC_CalC_Aha1-like"/>
    <property type="match status" value="1"/>
</dbReference>
<keyword evidence="4" id="KW-1185">Reference proteome</keyword>
<accession>A0ABV0LMQ3</accession>
<dbReference type="InterPro" id="IPR013538">
    <property type="entry name" value="ASHA1/2-like_C"/>
</dbReference>
<feature type="domain" description="Activator of Hsp90 ATPase homologue 1/2-like C-terminal" evidence="2">
    <location>
        <begin position="17"/>
        <end position="140"/>
    </location>
</feature>
<dbReference type="Gene3D" id="3.30.530.20">
    <property type="match status" value="1"/>
</dbReference>
<evidence type="ECO:0000256" key="1">
    <source>
        <dbReference type="ARBA" id="ARBA00006817"/>
    </source>
</evidence>
<dbReference type="SUPFAM" id="SSF55961">
    <property type="entry name" value="Bet v1-like"/>
    <property type="match status" value="1"/>
</dbReference>
<sequence length="157" mass="17822">MTDDDPSAVHVDQFLAHPPRKVWRALTEPDLLERWLNMPNDIRPVAGHRFTLLAEPVPAAGFAGGPVDCEVLDVEPERLLSIRWGPQWTVTWRLVPEGTGTRLFLSHEGFDPDDEFQRVSRRIMGGGWRSRVPRALARLLDTLPDPAPLRSDGDFRR</sequence>
<evidence type="ECO:0000313" key="4">
    <source>
        <dbReference type="Proteomes" id="UP001440984"/>
    </source>
</evidence>
<gene>
    <name evidence="3" type="ORF">ABJI51_31190</name>
</gene>
<evidence type="ECO:0000259" key="2">
    <source>
        <dbReference type="Pfam" id="PF08327"/>
    </source>
</evidence>
<proteinExistence type="inferred from homology"/>
<comment type="similarity">
    <text evidence="1">Belongs to the AHA1 family.</text>
</comment>
<comment type="caution">
    <text evidence="3">The sequence shown here is derived from an EMBL/GenBank/DDBJ whole genome shotgun (WGS) entry which is preliminary data.</text>
</comment>
<dbReference type="InterPro" id="IPR023393">
    <property type="entry name" value="START-like_dom_sf"/>
</dbReference>
<reference evidence="3 4" key="1">
    <citation type="submission" date="2024-05" db="EMBL/GenBank/DDBJ databases">
        <authorList>
            <person name="Zhao H."/>
            <person name="Xu Y."/>
            <person name="Lin S."/>
            <person name="Spain J.C."/>
            <person name="Zhou N.-Y."/>
        </authorList>
    </citation>
    <scope>NUCLEOTIDE SEQUENCE [LARGE SCALE GENOMIC DNA]</scope>
    <source>
        <strain evidence="3 4">NEAU-NG30</strain>
    </source>
</reference>
<name>A0ABV0LMQ3_9PSEU</name>
<dbReference type="EMBL" id="JBDZYD010000012">
    <property type="protein sequence ID" value="MEQ0563566.1"/>
    <property type="molecule type" value="Genomic_DNA"/>
</dbReference>
<organism evidence="3 4">
    <name type="scientific">Amycolatopsis melonis</name>
    <dbReference type="NCBI Taxonomy" id="3156488"/>
    <lineage>
        <taxon>Bacteria</taxon>
        <taxon>Bacillati</taxon>
        <taxon>Actinomycetota</taxon>
        <taxon>Actinomycetes</taxon>
        <taxon>Pseudonocardiales</taxon>
        <taxon>Pseudonocardiaceae</taxon>
        <taxon>Amycolatopsis</taxon>
    </lineage>
</organism>
<dbReference type="Pfam" id="PF08327">
    <property type="entry name" value="AHSA1"/>
    <property type="match status" value="1"/>
</dbReference>